<evidence type="ECO:0000313" key="7">
    <source>
        <dbReference type="Proteomes" id="UP000020766"/>
    </source>
</evidence>
<keyword evidence="3 4" id="KW-0413">Isomerase</keyword>
<comment type="caution">
    <text evidence="6">The sequence shown here is derived from an EMBL/GenBank/DDBJ whole genome shotgun (WGS) entry which is preliminary data.</text>
</comment>
<dbReference type="Proteomes" id="UP000020766">
    <property type="component" value="Unassembled WGS sequence"/>
</dbReference>
<dbReference type="Gene3D" id="2.70.98.10">
    <property type="match status" value="1"/>
</dbReference>
<dbReference type="CDD" id="cd09020">
    <property type="entry name" value="D-hex-6-P-epi_like"/>
    <property type="match status" value="1"/>
</dbReference>
<feature type="active site" evidence="5">
    <location>
        <position position="155"/>
    </location>
</feature>
<protein>
    <recommendedName>
        <fullName evidence="4">Putative glucose-6-phosphate 1-epimerase</fullName>
        <ecNumber evidence="4">5.1.3.15</ecNumber>
    </recommendedName>
</protein>
<evidence type="ECO:0000256" key="4">
    <source>
        <dbReference type="PIRNR" id="PIRNR016020"/>
    </source>
</evidence>
<evidence type="ECO:0000256" key="3">
    <source>
        <dbReference type="ARBA" id="ARBA00023235"/>
    </source>
</evidence>
<gene>
    <name evidence="6" type="ORF">AX13_12710</name>
</gene>
<dbReference type="PANTHER" id="PTHR11122">
    <property type="entry name" value="APOSPORY-ASSOCIATED PROTEIN C-RELATED"/>
    <property type="match status" value="1"/>
</dbReference>
<name>A0A014MGV0_9BURK</name>
<dbReference type="RefSeq" id="WP_043379859.1">
    <property type="nucleotide sequence ID" value="NZ_JBOK01000004.1"/>
</dbReference>
<dbReference type="PATRIC" id="fig|1457173.3.peg.867"/>
<dbReference type="SUPFAM" id="SSF74650">
    <property type="entry name" value="Galactose mutarotase-like"/>
    <property type="match status" value="1"/>
</dbReference>
<dbReference type="InterPro" id="IPR011013">
    <property type="entry name" value="Gal_mutarotase_sf_dom"/>
</dbReference>
<dbReference type="GO" id="GO:0005737">
    <property type="term" value="C:cytoplasm"/>
    <property type="evidence" value="ECO:0007669"/>
    <property type="project" value="TreeGrafter"/>
</dbReference>
<dbReference type="InterPro" id="IPR014718">
    <property type="entry name" value="GH-type_carb-bd"/>
</dbReference>
<dbReference type="GO" id="GO:0047938">
    <property type="term" value="F:glucose-6-phosphate 1-epimerase activity"/>
    <property type="evidence" value="ECO:0007669"/>
    <property type="project" value="UniProtKB-UniRule"/>
</dbReference>
<dbReference type="InterPro" id="IPR008183">
    <property type="entry name" value="Aldose_1/G6P_1-epimerase"/>
</dbReference>
<reference evidence="6 7" key="1">
    <citation type="submission" date="2014-01" db="EMBL/GenBank/DDBJ databases">
        <title>Interspecies Systems Biology Uncovers Metabolites Affecting C. elegans Gene Expression and Life History Traits.</title>
        <authorList>
            <person name="Watson E."/>
            <person name="Macneil L.T."/>
            <person name="Ritter A.D."/>
            <person name="Yilmaz L.S."/>
            <person name="Rosebrock A.P."/>
            <person name="Caudy A.A."/>
            <person name="Walhout A.J."/>
        </authorList>
    </citation>
    <scope>NUCLEOTIDE SEQUENCE [LARGE SCALE GENOMIC DNA]</scope>
    <source>
        <strain evidence="6 7">DA1877</strain>
    </source>
</reference>
<sequence length="283" mass="30383">MNPSPAAREVWRGLRCTRITLPHGDSVRVSDFGAQVLSWNARGQERMFLSERAVLDGTAAIRGGVPVCFPQFNQRGPLPKHGLARRTTWDWLGAEVQGHAVTARWQWAAAAPLHPDFPHALQAELAVTLSPDTLQITLSATNTGSTAFAFTGALHTYLAVQGADIAALHGLDGAACWDAAHLFAPQVQAGAVALGAEVDRVYARPAQPLELRDAAGTLRIHQDAAWPETVVWNPGPALCETLADLQGADWMRMLCVEAAAINQPVALHPGQRWQAAQTLQVVA</sequence>
<dbReference type="GO" id="GO:0030246">
    <property type="term" value="F:carbohydrate binding"/>
    <property type="evidence" value="ECO:0007669"/>
    <property type="project" value="UniProtKB-UniRule"/>
</dbReference>
<dbReference type="EC" id="5.1.3.15" evidence="4"/>
<evidence type="ECO:0000256" key="5">
    <source>
        <dbReference type="PIRSR" id="PIRSR016020-1"/>
    </source>
</evidence>
<proteinExistence type="inferred from homology"/>
<organism evidence="6 7">
    <name type="scientific">Comamonas aquatica DA1877</name>
    <dbReference type="NCBI Taxonomy" id="1457173"/>
    <lineage>
        <taxon>Bacteria</taxon>
        <taxon>Pseudomonadati</taxon>
        <taxon>Pseudomonadota</taxon>
        <taxon>Betaproteobacteria</taxon>
        <taxon>Burkholderiales</taxon>
        <taxon>Comamonadaceae</taxon>
        <taxon>Comamonas</taxon>
    </lineage>
</organism>
<dbReference type="PANTHER" id="PTHR11122:SF13">
    <property type="entry name" value="GLUCOSE-6-PHOSPHATE 1-EPIMERASE"/>
    <property type="match status" value="1"/>
</dbReference>
<comment type="catalytic activity">
    <reaction evidence="1">
        <text>alpha-D-glucose 6-phosphate = beta-D-glucose 6-phosphate</text>
        <dbReference type="Rhea" id="RHEA:16249"/>
        <dbReference type="ChEBI" id="CHEBI:58225"/>
        <dbReference type="ChEBI" id="CHEBI:58247"/>
        <dbReference type="EC" id="5.1.3.15"/>
    </reaction>
</comment>
<dbReference type="EMBL" id="JBOK01000004">
    <property type="protein sequence ID" value="EXU80981.1"/>
    <property type="molecule type" value="Genomic_DNA"/>
</dbReference>
<feature type="active site" evidence="5">
    <location>
        <position position="257"/>
    </location>
</feature>
<comment type="similarity">
    <text evidence="2 4">Belongs to the glucose-6-phosphate 1-epimerase family.</text>
</comment>
<evidence type="ECO:0000256" key="2">
    <source>
        <dbReference type="ARBA" id="ARBA00005866"/>
    </source>
</evidence>
<dbReference type="PIRSF" id="PIRSF016020">
    <property type="entry name" value="PHexose_mutarotase"/>
    <property type="match status" value="1"/>
</dbReference>
<evidence type="ECO:0000313" key="6">
    <source>
        <dbReference type="EMBL" id="EXU80981.1"/>
    </source>
</evidence>
<evidence type="ECO:0000256" key="1">
    <source>
        <dbReference type="ARBA" id="ARBA00001096"/>
    </source>
</evidence>
<dbReference type="InterPro" id="IPR025532">
    <property type="entry name" value="G6P_1-epimerase"/>
</dbReference>
<keyword evidence="7" id="KW-1185">Reference proteome</keyword>
<dbReference type="GO" id="GO:0005975">
    <property type="term" value="P:carbohydrate metabolic process"/>
    <property type="evidence" value="ECO:0007669"/>
    <property type="project" value="InterPro"/>
</dbReference>
<dbReference type="Pfam" id="PF01263">
    <property type="entry name" value="Aldose_epim"/>
    <property type="match status" value="1"/>
</dbReference>
<accession>A0A014MGV0</accession>
<dbReference type="AlphaFoldDB" id="A0A014MGV0"/>